<comment type="caution">
    <text evidence="2">The sequence shown here is derived from an EMBL/GenBank/DDBJ whole genome shotgun (WGS) entry which is preliminary data.</text>
</comment>
<dbReference type="PANTHER" id="PTHR42085:SF2">
    <property type="entry name" value="F-BOX DOMAIN-CONTAINING PROTEIN"/>
    <property type="match status" value="1"/>
</dbReference>
<keyword evidence="3" id="KW-1185">Reference proteome</keyword>
<evidence type="ECO:0000313" key="2">
    <source>
        <dbReference type="EMBL" id="RDW67905.1"/>
    </source>
</evidence>
<evidence type="ECO:0000256" key="1">
    <source>
        <dbReference type="SAM" id="MobiDB-lite"/>
    </source>
</evidence>
<protein>
    <submittedName>
        <fullName evidence="2">Uncharacterized protein</fullName>
    </submittedName>
</protein>
<dbReference type="STRING" id="1849047.A0A3D8R1J5"/>
<dbReference type="Proteomes" id="UP000256645">
    <property type="component" value="Unassembled WGS sequence"/>
</dbReference>
<sequence>MPQPSIRIPPSSVLAWSPQTLFPPKHCSKTAAEEEEMASPSQEPPKRPLQASSPRTAAPPAKRLCKSPSTTSLTNPKPLPSIQEIVHLPEAAIYSLAKADLRSYFLALQQYAQNPYTFPTCLPEPSPPEAFAPDVLPKLLTLPVEIRELIYSHLLPPPKDHPVRGPHPRQLQNHLQLTQVFPPSILLVSRQIHDEALPIFYGAPSQVVYIKIDYNVWVHKTARSPLILSPAIKAAIRHLHISIYLGCEKRHNKPGDVEKEARLTEVSKGVKKARKWLADADIQTLVISWQEPSQTYTLEQKKDILEGLRPLQPKRVDAGEINWGLNWNKGRRYRFPVEYLKDLQRHVRDEESSDIK</sequence>
<dbReference type="EMBL" id="PDLM01000010">
    <property type="protein sequence ID" value="RDW67905.1"/>
    <property type="molecule type" value="Genomic_DNA"/>
</dbReference>
<gene>
    <name evidence="2" type="ORF">BP6252_09301</name>
</gene>
<proteinExistence type="predicted"/>
<dbReference type="PANTHER" id="PTHR42085">
    <property type="entry name" value="F-BOX DOMAIN-CONTAINING PROTEIN"/>
    <property type="match status" value="1"/>
</dbReference>
<evidence type="ECO:0000313" key="3">
    <source>
        <dbReference type="Proteomes" id="UP000256645"/>
    </source>
</evidence>
<accession>A0A3D8R1J5</accession>
<reference evidence="2 3" key="1">
    <citation type="journal article" date="2018" name="IMA Fungus">
        <title>IMA Genome-F 9: Draft genome sequence of Annulohypoxylon stygium, Aspergillus mulundensis, Berkeleyomyces basicola (syn. Thielaviopsis basicola), Ceratocystis smalleyi, two Cercospora beticola strains, Coleophoma cylindrospora, Fusarium fracticaudum, Phialophora cf. hyalina, and Morchella septimelata.</title>
        <authorList>
            <person name="Wingfield B.D."/>
            <person name="Bills G.F."/>
            <person name="Dong Y."/>
            <person name="Huang W."/>
            <person name="Nel W.J."/>
            <person name="Swalarsk-Parry B.S."/>
            <person name="Vaghefi N."/>
            <person name="Wilken P.M."/>
            <person name="An Z."/>
            <person name="de Beer Z.W."/>
            <person name="De Vos L."/>
            <person name="Chen L."/>
            <person name="Duong T.A."/>
            <person name="Gao Y."/>
            <person name="Hammerbacher A."/>
            <person name="Kikkert J.R."/>
            <person name="Li Y."/>
            <person name="Li H."/>
            <person name="Li K."/>
            <person name="Li Q."/>
            <person name="Liu X."/>
            <person name="Ma X."/>
            <person name="Naidoo K."/>
            <person name="Pethybridge S.J."/>
            <person name="Sun J."/>
            <person name="Steenkamp E.T."/>
            <person name="van der Nest M.A."/>
            <person name="van Wyk S."/>
            <person name="Wingfield M.J."/>
            <person name="Xiong C."/>
            <person name="Yue Q."/>
            <person name="Zhang X."/>
        </authorList>
    </citation>
    <scope>NUCLEOTIDE SEQUENCE [LARGE SCALE GENOMIC DNA]</scope>
    <source>
        <strain evidence="2 3">BP6252</strain>
    </source>
</reference>
<name>A0A3D8R1J5_9HELO</name>
<dbReference type="InterPro" id="IPR038883">
    <property type="entry name" value="AN11006-like"/>
</dbReference>
<dbReference type="AlphaFoldDB" id="A0A3D8R1J5"/>
<feature type="region of interest" description="Disordered" evidence="1">
    <location>
        <begin position="1"/>
        <end position="79"/>
    </location>
</feature>
<organism evidence="2 3">
    <name type="scientific">Coleophoma cylindrospora</name>
    <dbReference type="NCBI Taxonomy" id="1849047"/>
    <lineage>
        <taxon>Eukaryota</taxon>
        <taxon>Fungi</taxon>
        <taxon>Dikarya</taxon>
        <taxon>Ascomycota</taxon>
        <taxon>Pezizomycotina</taxon>
        <taxon>Leotiomycetes</taxon>
        <taxon>Helotiales</taxon>
        <taxon>Dermateaceae</taxon>
        <taxon>Coleophoma</taxon>
    </lineage>
</organism>
<dbReference type="OrthoDB" id="2951834at2759"/>